<dbReference type="EMBL" id="QYBA01000074">
    <property type="protein sequence ID" value="TKY92118.1"/>
    <property type="molecule type" value="Genomic_DNA"/>
</dbReference>
<evidence type="ECO:0000313" key="2">
    <source>
        <dbReference type="Proteomes" id="UP000315423"/>
    </source>
</evidence>
<sequence>MTNSTLKWLYPASKKKLFTNRKAILKQLNYNIEQIQTRETGENIVLIGLRKIGKTLILKEFMQQLIRSKEDCVPVYLDLEGLSLEPRNFSFTYVGYVMHWFNTRGTIMPMGIGEHKQIYSELAKIGDHELIDHVNEMNYLDDERIIHAALDFPELLANRTSTNIIILIDEFQQITEVSRDIIPLFRSVLQTQSRTHYLAAGSAVHILEKIFKEPESPLFLHFSIIPIKPFTRDDTRNLVKKVFGKTPDTISSRIFHLSFGHPFYIYVIAEKLKRFCEIDNLPLTTKLVDKAFFTETLNPDGKIYNICAYIFKESFRDIRKESIYRTILKCLAKAGHGTVTQIARETYLDTAIVGVYFNRLLHTDLVYKEGSEYFFKDSVLRCWMLYTFEGIVLDDYPSHTILEELIEQYREKFEKAASEEADG</sequence>
<name>A0AC61SBP6_9EURY</name>
<accession>A0AC61SBP6</accession>
<protein>
    <submittedName>
        <fullName evidence="1">ATP-binding protein</fullName>
    </submittedName>
</protein>
<proteinExistence type="predicted"/>
<keyword evidence="1" id="KW-0547">Nucleotide-binding</keyword>
<comment type="caution">
    <text evidence="1">The sequence shown here is derived from an EMBL/GenBank/DDBJ whole genome shotgun (WGS) entry which is preliminary data.</text>
</comment>
<reference evidence="1" key="1">
    <citation type="submission" date="2018-09" db="EMBL/GenBank/DDBJ databases">
        <title>A genomic encyclopedia of anaerobic methanotrophic archaea.</title>
        <authorList>
            <person name="Skennerton C.T."/>
            <person name="Chadwick G.L."/>
            <person name="Laso-Perez R."/>
            <person name="Leu A.O."/>
            <person name="Speth D.R."/>
            <person name="Yu H."/>
            <person name="Morgan-Lang C."/>
            <person name="Hatzenpichler R."/>
            <person name="Goudeau D."/>
            <person name="Malmstrom R."/>
            <person name="Woyke T."/>
            <person name="Hallam S."/>
            <person name="Tyson G.W."/>
            <person name="Wegener G."/>
            <person name="Boetius A."/>
            <person name="Orphan V.J."/>
        </authorList>
    </citation>
    <scope>NUCLEOTIDE SEQUENCE</scope>
    <source>
        <strain evidence="1">CONS3730D10UFb2</strain>
    </source>
</reference>
<gene>
    <name evidence="1" type="ORF">C5S46_02300</name>
</gene>
<evidence type="ECO:0000313" key="1">
    <source>
        <dbReference type="EMBL" id="TKY92118.1"/>
    </source>
</evidence>
<keyword evidence="1" id="KW-0067">ATP-binding</keyword>
<organism evidence="1 2">
    <name type="scientific">Candidatus Methanomarinus sp</name>
    <dbReference type="NCBI Taxonomy" id="3386244"/>
    <lineage>
        <taxon>Archaea</taxon>
        <taxon>Methanobacteriati</taxon>
        <taxon>Methanobacteriota</taxon>
        <taxon>Stenosarchaea group</taxon>
        <taxon>Methanomicrobia</taxon>
        <taxon>Methanosarcinales</taxon>
        <taxon>ANME-2 cluster</taxon>
        <taxon>Candidatus Methanocomedenaceae</taxon>
        <taxon>Candidatus Methanomarinus</taxon>
    </lineage>
</organism>
<dbReference type="Proteomes" id="UP000315423">
    <property type="component" value="Unassembled WGS sequence"/>
</dbReference>